<dbReference type="SUPFAM" id="SSF47336">
    <property type="entry name" value="ACP-like"/>
    <property type="match status" value="1"/>
</dbReference>
<dbReference type="Proteomes" id="UP000254082">
    <property type="component" value="Unassembled WGS sequence"/>
</dbReference>
<evidence type="ECO:0000313" key="3">
    <source>
        <dbReference type="Proteomes" id="UP000254082"/>
    </source>
</evidence>
<dbReference type="InterPro" id="IPR009081">
    <property type="entry name" value="PP-bd_ACP"/>
</dbReference>
<dbReference type="InterPro" id="IPR036736">
    <property type="entry name" value="ACP-like_sf"/>
</dbReference>
<keyword evidence="3" id="KW-1185">Reference proteome</keyword>
<dbReference type="EMBL" id="UHFA01000002">
    <property type="protein sequence ID" value="SUN35295.1"/>
    <property type="molecule type" value="Genomic_DNA"/>
</dbReference>
<sequence length="76" mass="8953">MKKTLREFLGKYFDESTIDDDDNIFETGLVNSLFTMQLVSFLEDYYDINFENEELDIENFKDINSIVALLEKKVNA</sequence>
<dbReference type="Pfam" id="PF00550">
    <property type="entry name" value="PP-binding"/>
    <property type="match status" value="1"/>
</dbReference>
<evidence type="ECO:0000313" key="2">
    <source>
        <dbReference type="EMBL" id="SUN35295.1"/>
    </source>
</evidence>
<accession>A0A380JB37</accession>
<organism evidence="2 3">
    <name type="scientific">Streptococcus downei MFe28</name>
    <dbReference type="NCBI Taxonomy" id="764290"/>
    <lineage>
        <taxon>Bacteria</taxon>
        <taxon>Bacillati</taxon>
        <taxon>Bacillota</taxon>
        <taxon>Bacilli</taxon>
        <taxon>Lactobacillales</taxon>
        <taxon>Streptococcaceae</taxon>
        <taxon>Streptococcus</taxon>
    </lineage>
</organism>
<dbReference type="RefSeq" id="WP_002999702.1">
    <property type="nucleotide sequence ID" value="NZ_UHFA01000002.1"/>
</dbReference>
<feature type="domain" description="Carrier" evidence="1">
    <location>
        <begin position="1"/>
        <end position="74"/>
    </location>
</feature>
<protein>
    <submittedName>
        <fullName evidence="2">Acyl carrier protein</fullName>
    </submittedName>
</protein>
<proteinExistence type="predicted"/>
<dbReference type="OrthoDB" id="677810at2"/>
<evidence type="ECO:0000259" key="1">
    <source>
        <dbReference type="PROSITE" id="PS50075"/>
    </source>
</evidence>
<dbReference type="PROSITE" id="PS50075">
    <property type="entry name" value="CARRIER"/>
    <property type="match status" value="1"/>
</dbReference>
<dbReference type="AlphaFoldDB" id="A0A380JB37"/>
<gene>
    <name evidence="2" type="ORF">NCTC11391_00275</name>
</gene>
<dbReference type="Gene3D" id="1.10.1200.10">
    <property type="entry name" value="ACP-like"/>
    <property type="match status" value="1"/>
</dbReference>
<reference evidence="2 3" key="1">
    <citation type="submission" date="2018-06" db="EMBL/GenBank/DDBJ databases">
        <authorList>
            <consortium name="Pathogen Informatics"/>
            <person name="Doyle S."/>
        </authorList>
    </citation>
    <scope>NUCLEOTIDE SEQUENCE [LARGE SCALE GENOMIC DNA]</scope>
    <source>
        <strain evidence="3">NCTC 11391</strain>
    </source>
</reference>
<name>A0A380JB37_STRDO</name>